<reference evidence="2" key="1">
    <citation type="submission" date="2023-03" db="EMBL/GenBank/DDBJ databases">
        <title>Near-Complete genome sequence of Lipomyces tetrasporous NRRL Y-64009, an oleaginous yeast capable of growing on lignocellulosic hydrolysates.</title>
        <authorList>
            <consortium name="Lawrence Berkeley National Laboratory"/>
            <person name="Jagtap S.S."/>
            <person name="Liu J.-J."/>
            <person name="Walukiewicz H.E."/>
            <person name="Pangilinan J."/>
            <person name="Lipzen A."/>
            <person name="Ahrendt S."/>
            <person name="Koriabine M."/>
            <person name="Cobaugh K."/>
            <person name="Salamov A."/>
            <person name="Yoshinaga Y."/>
            <person name="Ng V."/>
            <person name="Daum C."/>
            <person name="Grigoriev I.V."/>
            <person name="Slininger P.J."/>
            <person name="Dien B.S."/>
            <person name="Jin Y.-S."/>
            <person name="Rao C.V."/>
        </authorList>
    </citation>
    <scope>NUCLEOTIDE SEQUENCE</scope>
    <source>
        <strain evidence="2">NRRL Y-64009</strain>
    </source>
</reference>
<feature type="region of interest" description="Disordered" evidence="1">
    <location>
        <begin position="53"/>
        <end position="89"/>
    </location>
</feature>
<sequence>MSLIMGTWTVRHEAGIAGMIDEVLQDEDEFNHGNMDGEDCVRVGASYLERELTGLQQSDDSVIDLQTDNTDSENENGFPPKSSYNMPLT</sequence>
<gene>
    <name evidence="3" type="ORF">POJ06DRAFT_270063</name>
    <name evidence="2" type="ORF">POJ06DRAFT_271609</name>
</gene>
<dbReference type="RefSeq" id="XP_056041537.1">
    <property type="nucleotide sequence ID" value="XM_056189417.1"/>
</dbReference>
<dbReference type="AlphaFoldDB" id="A0AAD7QL16"/>
<proteinExistence type="predicted"/>
<dbReference type="GeneID" id="80884583"/>
<evidence type="ECO:0000313" key="2">
    <source>
        <dbReference type="EMBL" id="KAJ8097242.1"/>
    </source>
</evidence>
<protein>
    <submittedName>
        <fullName evidence="2">Uncharacterized protein</fullName>
    </submittedName>
</protein>
<dbReference type="EMBL" id="JARPMG010000012">
    <property type="protein sequence ID" value="KAJ8097242.1"/>
    <property type="molecule type" value="Genomic_DNA"/>
</dbReference>
<keyword evidence="4" id="KW-1185">Reference proteome</keyword>
<accession>A0AAD7QL16</accession>
<evidence type="ECO:0000313" key="4">
    <source>
        <dbReference type="Proteomes" id="UP001217417"/>
    </source>
</evidence>
<evidence type="ECO:0000256" key="1">
    <source>
        <dbReference type="SAM" id="MobiDB-lite"/>
    </source>
</evidence>
<evidence type="ECO:0000313" key="3">
    <source>
        <dbReference type="EMBL" id="KAJ8098087.1"/>
    </source>
</evidence>
<comment type="caution">
    <text evidence="2">The sequence shown here is derived from an EMBL/GenBank/DDBJ whole genome shotgun (WGS) entry which is preliminary data.</text>
</comment>
<feature type="compositionally biased region" description="Polar residues" evidence="1">
    <location>
        <begin position="54"/>
        <end position="69"/>
    </location>
</feature>
<dbReference type="EMBL" id="JARPMG010000009">
    <property type="protein sequence ID" value="KAJ8098087.1"/>
    <property type="molecule type" value="Genomic_DNA"/>
</dbReference>
<organism evidence="2 4">
    <name type="scientific">Lipomyces tetrasporus</name>
    <dbReference type="NCBI Taxonomy" id="54092"/>
    <lineage>
        <taxon>Eukaryota</taxon>
        <taxon>Fungi</taxon>
        <taxon>Dikarya</taxon>
        <taxon>Ascomycota</taxon>
        <taxon>Saccharomycotina</taxon>
        <taxon>Lipomycetes</taxon>
        <taxon>Lipomycetales</taxon>
        <taxon>Lipomycetaceae</taxon>
        <taxon>Lipomyces</taxon>
    </lineage>
</organism>
<name>A0AAD7QL16_9ASCO</name>
<dbReference type="Proteomes" id="UP001217417">
    <property type="component" value="Unassembled WGS sequence"/>
</dbReference>